<feature type="non-terminal residue" evidence="3">
    <location>
        <position position="1"/>
    </location>
</feature>
<feature type="repeat" description="PPR" evidence="2">
    <location>
        <begin position="298"/>
        <end position="332"/>
    </location>
</feature>
<protein>
    <submittedName>
        <fullName evidence="3">Pentatricopeptide repeat-containing protein, mitochondrial</fullName>
    </submittedName>
</protein>
<proteinExistence type="predicted"/>
<comment type="caution">
    <text evidence="3">The sequence shown here is derived from an EMBL/GenBank/DDBJ whole genome shotgun (WGS) entry which is preliminary data.</text>
</comment>
<dbReference type="InterPro" id="IPR011990">
    <property type="entry name" value="TPR-like_helical_dom_sf"/>
</dbReference>
<keyword evidence="1" id="KW-0677">Repeat</keyword>
<feature type="repeat" description="PPR" evidence="2">
    <location>
        <begin position="263"/>
        <end position="297"/>
    </location>
</feature>
<evidence type="ECO:0000313" key="3">
    <source>
        <dbReference type="EMBL" id="RDX97327.1"/>
    </source>
</evidence>
<evidence type="ECO:0000313" key="4">
    <source>
        <dbReference type="Proteomes" id="UP000257109"/>
    </source>
</evidence>
<dbReference type="Gene3D" id="1.25.40.10">
    <property type="entry name" value="Tetratricopeptide repeat domain"/>
    <property type="match status" value="5"/>
</dbReference>
<dbReference type="FunFam" id="1.25.40.10:FF:000990">
    <property type="entry name" value="Pentatricopeptide repeat-containing protein, mitochondrial"/>
    <property type="match status" value="1"/>
</dbReference>
<feature type="repeat" description="PPR" evidence="2">
    <location>
        <begin position="228"/>
        <end position="262"/>
    </location>
</feature>
<dbReference type="SUPFAM" id="SSF81901">
    <property type="entry name" value="HCP-like"/>
    <property type="match status" value="1"/>
</dbReference>
<feature type="repeat" description="PPR" evidence="2">
    <location>
        <begin position="540"/>
        <end position="574"/>
    </location>
</feature>
<reference evidence="3" key="1">
    <citation type="submission" date="2018-05" db="EMBL/GenBank/DDBJ databases">
        <title>Draft genome of Mucuna pruriens seed.</title>
        <authorList>
            <person name="Nnadi N.E."/>
            <person name="Vos R."/>
            <person name="Hasami M.H."/>
            <person name="Devisetty U.K."/>
            <person name="Aguiy J.C."/>
        </authorList>
    </citation>
    <scope>NUCLEOTIDE SEQUENCE [LARGE SCALE GENOMIC DNA]</scope>
    <source>
        <strain evidence="3">JCA_2017</strain>
    </source>
</reference>
<evidence type="ECO:0000256" key="2">
    <source>
        <dbReference type="PROSITE-ProRule" id="PRU00708"/>
    </source>
</evidence>
<dbReference type="InterPro" id="IPR002885">
    <property type="entry name" value="PPR_rpt"/>
</dbReference>
<dbReference type="PROSITE" id="PS51375">
    <property type="entry name" value="PPR"/>
    <property type="match status" value="10"/>
</dbReference>
<gene>
    <name evidence="3" type="ORF">CR513_19910</name>
</gene>
<feature type="repeat" description="PPR" evidence="2">
    <location>
        <begin position="400"/>
        <end position="434"/>
    </location>
</feature>
<evidence type="ECO:0000256" key="1">
    <source>
        <dbReference type="ARBA" id="ARBA00022737"/>
    </source>
</evidence>
<dbReference type="FunFam" id="1.25.40.10:FF:000972">
    <property type="entry name" value="Pentatricopeptide repeat-containing protein, mitochondrial"/>
    <property type="match status" value="1"/>
</dbReference>
<dbReference type="AlphaFoldDB" id="A0A371H3H1"/>
<sequence length="679" mass="77194">MKPHLVHLRRHFSTKYTARITSIAPTGRSLAAEVTPPPPLPSDARGYLLPRRDLICKATQILLSPPPSSLSDPFSDLSEYLESLSLSLTPLEASEILKALKNPSLALKFFQLCPSLCPDFRHESFTYNRLFLILSKSTNPSRFEQARSLLNHMLHHSVRGSISTVNILIGFFGSGDDLERCVGLVQKWDLRLNAYTYKCLLQAHLRSRDSSNAFRAYLDMLRRGYKLDIFGYNMLLDALAKDLKVDEAYKVFEDMKRRHCEPDVFTYTILIRMAGKSGKTDEALEHFQVMLAKGCTPNLIAYNTMIEALAKGRMLDKAILLFSKMVENDCLPNEFTYSVMLNLLVAEGKLNKLDNIVDISKKYMNKQIYAYFVRTLSKLGHASEAHRLFCNMWNFHDKGDKDACMSMLESLCSAGKMTEAMDLLNKIHEKGITTDTIMYNTVFTALGRLKQISHIHDLYEKMKQDGPPPDIFTYNILISSFGRAGRVDIAVKIFEELENSNCEPDVISYNSLINCLGKNGDVDEAHMRFKEMQEKGLNPDVVTYSTLIECFGKTDKVEMACRLFDEMLAEECTPNLITYNILLDCLERCGRTAEAVDLYAKLKQQGLTPDSITYAVLERLQSGGHGKLRFRRQNPITGWDLFQAHTRYIILGWGFPFSDLAKINKTLEKNKPTSEISWI</sequence>
<feature type="repeat" description="PPR" evidence="2">
    <location>
        <begin position="435"/>
        <end position="469"/>
    </location>
</feature>
<dbReference type="PANTHER" id="PTHR45613">
    <property type="entry name" value="PENTATRICOPEPTIDE REPEAT-CONTAINING PROTEIN"/>
    <property type="match status" value="1"/>
</dbReference>
<dbReference type="EMBL" id="QJKJ01003682">
    <property type="protein sequence ID" value="RDX97327.1"/>
    <property type="molecule type" value="Genomic_DNA"/>
</dbReference>
<feature type="repeat" description="PPR" evidence="2">
    <location>
        <begin position="505"/>
        <end position="539"/>
    </location>
</feature>
<dbReference type="STRING" id="157652.A0A371H3H1"/>
<dbReference type="Pfam" id="PF13041">
    <property type="entry name" value="PPR_2"/>
    <property type="match status" value="5"/>
</dbReference>
<accession>A0A371H3H1</accession>
<dbReference type="OrthoDB" id="5588846at2759"/>
<keyword evidence="4" id="KW-1185">Reference proteome</keyword>
<organism evidence="3 4">
    <name type="scientific">Mucuna pruriens</name>
    <name type="common">Velvet bean</name>
    <name type="synonym">Dolichos pruriens</name>
    <dbReference type="NCBI Taxonomy" id="157652"/>
    <lineage>
        <taxon>Eukaryota</taxon>
        <taxon>Viridiplantae</taxon>
        <taxon>Streptophyta</taxon>
        <taxon>Embryophyta</taxon>
        <taxon>Tracheophyta</taxon>
        <taxon>Spermatophyta</taxon>
        <taxon>Magnoliopsida</taxon>
        <taxon>eudicotyledons</taxon>
        <taxon>Gunneridae</taxon>
        <taxon>Pentapetalae</taxon>
        <taxon>rosids</taxon>
        <taxon>fabids</taxon>
        <taxon>Fabales</taxon>
        <taxon>Fabaceae</taxon>
        <taxon>Papilionoideae</taxon>
        <taxon>50 kb inversion clade</taxon>
        <taxon>NPAAA clade</taxon>
        <taxon>indigoferoid/millettioid clade</taxon>
        <taxon>Phaseoleae</taxon>
        <taxon>Mucuna</taxon>
    </lineage>
</organism>
<dbReference type="NCBIfam" id="TIGR00756">
    <property type="entry name" value="PPR"/>
    <property type="match status" value="9"/>
</dbReference>
<dbReference type="Pfam" id="PF01535">
    <property type="entry name" value="PPR"/>
    <property type="match status" value="2"/>
</dbReference>
<feature type="repeat" description="PPR" evidence="2">
    <location>
        <begin position="575"/>
        <end position="609"/>
    </location>
</feature>
<feature type="repeat" description="PPR" evidence="2">
    <location>
        <begin position="470"/>
        <end position="504"/>
    </location>
</feature>
<dbReference type="PANTHER" id="PTHR45613:SF9">
    <property type="entry name" value="MITOCHONDRIAL GROUP I INTRON SPLICING FACTOR CCM1"/>
    <property type="match status" value="1"/>
</dbReference>
<dbReference type="Proteomes" id="UP000257109">
    <property type="component" value="Unassembled WGS sequence"/>
</dbReference>
<name>A0A371H3H1_MUCPR</name>
<feature type="repeat" description="PPR" evidence="2">
    <location>
        <begin position="193"/>
        <end position="227"/>
    </location>
</feature>